<dbReference type="InterPro" id="IPR008207">
    <property type="entry name" value="Sig_transdc_His_kin_Hpt_dom"/>
</dbReference>
<keyword evidence="6" id="KW-0808">Transferase</keyword>
<name>A0AA94HT48_DESDE</name>
<evidence type="ECO:0000256" key="13">
    <source>
        <dbReference type="SAM" id="MobiDB-lite"/>
    </source>
</evidence>
<evidence type="ECO:0000256" key="8">
    <source>
        <dbReference type="ARBA" id="ARBA00022777"/>
    </source>
</evidence>
<keyword evidence="10" id="KW-0902">Two-component regulatory system</keyword>
<evidence type="ECO:0000256" key="6">
    <source>
        <dbReference type="ARBA" id="ARBA00022679"/>
    </source>
</evidence>
<feature type="domain" description="HPt" evidence="16">
    <location>
        <begin position="3"/>
        <end position="107"/>
    </location>
</feature>
<dbReference type="EMBL" id="FPIW01000027">
    <property type="protein sequence ID" value="SFW51476.1"/>
    <property type="molecule type" value="Genomic_DNA"/>
</dbReference>
<dbReference type="InterPro" id="IPR004358">
    <property type="entry name" value="Sig_transdc_His_kin-like_C"/>
</dbReference>
<evidence type="ECO:0000256" key="2">
    <source>
        <dbReference type="ARBA" id="ARBA00012438"/>
    </source>
</evidence>
<dbReference type="Gene3D" id="1.20.120.160">
    <property type="entry name" value="HPT domain"/>
    <property type="match status" value="3"/>
</dbReference>
<feature type="modified residue" description="Phosphohistidine" evidence="12">
    <location>
        <position position="50"/>
    </location>
</feature>
<dbReference type="InterPro" id="IPR037006">
    <property type="entry name" value="CheA-like_homodim_sf"/>
</dbReference>
<keyword evidence="7" id="KW-0547">Nucleotide-binding</keyword>
<feature type="domain" description="CheW-like" evidence="15">
    <location>
        <begin position="876"/>
        <end position="1010"/>
    </location>
</feature>
<dbReference type="SUPFAM" id="SSF47384">
    <property type="entry name" value="Homodimeric domain of signal transducing histidine kinase"/>
    <property type="match status" value="1"/>
</dbReference>
<proteinExistence type="predicted"/>
<keyword evidence="9" id="KW-0067">ATP-binding</keyword>
<evidence type="ECO:0000256" key="1">
    <source>
        <dbReference type="ARBA" id="ARBA00000085"/>
    </source>
</evidence>
<dbReference type="PRINTS" id="PR00344">
    <property type="entry name" value="BCTRLSENSOR"/>
</dbReference>
<dbReference type="CDD" id="cd00731">
    <property type="entry name" value="CheA_reg"/>
    <property type="match status" value="1"/>
</dbReference>
<dbReference type="Gene3D" id="2.30.30.40">
    <property type="entry name" value="SH3 Domains"/>
    <property type="match status" value="1"/>
</dbReference>
<evidence type="ECO:0000259" key="15">
    <source>
        <dbReference type="PROSITE" id="PS50851"/>
    </source>
</evidence>
<dbReference type="RefSeq" id="WP_072311905.1">
    <property type="nucleotide sequence ID" value="NZ_FPIW01000027.1"/>
</dbReference>
<keyword evidence="4" id="KW-0145">Chemotaxis</keyword>
<dbReference type="SMART" id="SM00073">
    <property type="entry name" value="HPT"/>
    <property type="match status" value="3"/>
</dbReference>
<dbReference type="AlphaFoldDB" id="A0AA94HT48"/>
<dbReference type="PANTHER" id="PTHR43395">
    <property type="entry name" value="SENSOR HISTIDINE KINASE CHEA"/>
    <property type="match status" value="1"/>
</dbReference>
<dbReference type="InterPro" id="IPR036890">
    <property type="entry name" value="HATPase_C_sf"/>
</dbReference>
<dbReference type="GO" id="GO:0005737">
    <property type="term" value="C:cytoplasm"/>
    <property type="evidence" value="ECO:0007669"/>
    <property type="project" value="InterPro"/>
</dbReference>
<evidence type="ECO:0000256" key="12">
    <source>
        <dbReference type="PROSITE-ProRule" id="PRU00110"/>
    </source>
</evidence>
<evidence type="ECO:0000256" key="9">
    <source>
        <dbReference type="ARBA" id="ARBA00022840"/>
    </source>
</evidence>
<evidence type="ECO:0000259" key="16">
    <source>
        <dbReference type="PROSITE" id="PS50894"/>
    </source>
</evidence>
<dbReference type="Pfam" id="PF02895">
    <property type="entry name" value="H-kinase_dim"/>
    <property type="match status" value="1"/>
</dbReference>
<evidence type="ECO:0000256" key="11">
    <source>
        <dbReference type="ARBA" id="ARBA00035100"/>
    </source>
</evidence>
<protein>
    <recommendedName>
        <fullName evidence="3">Chemotaxis protein CheA</fullName>
        <ecNumber evidence="2">2.7.13.3</ecNumber>
    </recommendedName>
</protein>
<dbReference type="Proteomes" id="UP000182680">
    <property type="component" value="Unassembled WGS sequence"/>
</dbReference>
<keyword evidence="5 12" id="KW-0597">Phosphoprotein</keyword>
<dbReference type="SMART" id="SM01231">
    <property type="entry name" value="H-kinase_dim"/>
    <property type="match status" value="1"/>
</dbReference>
<dbReference type="SMART" id="SM00260">
    <property type="entry name" value="CheW"/>
    <property type="match status" value="1"/>
</dbReference>
<comment type="catalytic activity">
    <reaction evidence="1">
        <text>ATP + protein L-histidine = ADP + protein N-phospho-L-histidine.</text>
        <dbReference type="EC" id="2.7.13.3"/>
    </reaction>
</comment>
<dbReference type="SUPFAM" id="SSF47226">
    <property type="entry name" value="Histidine-containing phosphotransfer domain, HPT domain"/>
    <property type="match status" value="3"/>
</dbReference>
<evidence type="ECO:0000256" key="4">
    <source>
        <dbReference type="ARBA" id="ARBA00022500"/>
    </source>
</evidence>
<keyword evidence="8 17" id="KW-0418">Kinase</keyword>
<dbReference type="Gene3D" id="1.10.287.560">
    <property type="entry name" value="Histidine kinase CheA-like, homodimeric domain"/>
    <property type="match status" value="1"/>
</dbReference>
<evidence type="ECO:0000256" key="5">
    <source>
        <dbReference type="ARBA" id="ARBA00022553"/>
    </source>
</evidence>
<evidence type="ECO:0000256" key="7">
    <source>
        <dbReference type="ARBA" id="ARBA00022741"/>
    </source>
</evidence>
<evidence type="ECO:0000256" key="3">
    <source>
        <dbReference type="ARBA" id="ARBA00021495"/>
    </source>
</evidence>
<dbReference type="GO" id="GO:0000155">
    <property type="term" value="F:phosphorelay sensor kinase activity"/>
    <property type="evidence" value="ECO:0007669"/>
    <property type="project" value="InterPro"/>
</dbReference>
<dbReference type="InterPro" id="IPR051315">
    <property type="entry name" value="Bact_Chemotaxis_CheA"/>
</dbReference>
<evidence type="ECO:0000259" key="14">
    <source>
        <dbReference type="PROSITE" id="PS50109"/>
    </source>
</evidence>
<dbReference type="PROSITE" id="PS50851">
    <property type="entry name" value="CHEW"/>
    <property type="match status" value="1"/>
</dbReference>
<dbReference type="PROSITE" id="PS50894">
    <property type="entry name" value="HPT"/>
    <property type="match status" value="2"/>
</dbReference>
<dbReference type="PROSITE" id="PS50109">
    <property type="entry name" value="HIS_KIN"/>
    <property type="match status" value="1"/>
</dbReference>
<comment type="function">
    <text evidence="11">Involved in the transmission of sensory signals from the chemoreceptors to the flagellar motors. CheA is autophosphorylated; it can transfer its phosphate group to either CheB or CheY.</text>
</comment>
<dbReference type="PANTHER" id="PTHR43395:SF10">
    <property type="entry name" value="CHEMOTAXIS PROTEIN CHEA"/>
    <property type="match status" value="1"/>
</dbReference>
<sequence length="1031" mass="109437">MSQDFFDPELFADFIAEAKEHLETIEPNLLELEKAPGNLALLNDIFRPMHSLKGASGFLGLNRINQLAHKSENILDELRKGSMVVTPEIMDVILASTDALRQMIDNLESSNSEGEVETGHIMAQIDAIMAGESPVPAQPGQAAPASPAFPAEEVTPAAAAGLSEAESLSAVGDMPDVPLFGPSSATQSQDSATVNADGMSGKEWVATLPALPSYALTAFGESHLKDFIDESIEIIENLTNGLLELEENPTGQGELVNDLFRFFHNMKGNSGIIGYSDLNALTHEAETLLNNVRQGKITPTHELIDLLLLVVDVMEALVHNIDVASGQASPFETDSVVKQLQNALAGGPIALPAELLTAQGREQADSGNPEHAHDAADVADAPVEVVTPTIIPVGSEGDDAEAFRVTVQQQIEIIHAALETLKKDGSHKDSIDALYRCLLAIKNACGFMGLADIKTYAERTAGIVDQGRSSGIDFDLMVDLLDQEVSIIQDMVRQALNDGKVPTDASSATTKPASDEDVGSAPIIADKPEATPTTTSAPIAPAPAQAEVQGAAPADAKTTVPTATAVPASGEQSTEAASRPAQPKPAPPMTQAAPARAAAPQAKGAASAAEGHKSSSTIRVDHERLDHLMNLIGELIINRNRYTLIARSLEDSGDNVDISHVAQSLSETTYAMARISDDLQDTIMKVRMVPVSSVFSRFPRLVRDLSRKSGKEVDLVMEGEETELDKSVVEVIGDPLVHLIRNSVDHGIESEDVRLAAGKPAKGKVTLRAFHKGNSVAIEIEDDGKGIDPAKMRETAIRKGVITPEEAAQLDDREAVELIFAPGFSSADQITDISGRGVGMDVVRTNIKNLKGSVSTYSEVGKGTRFTLSLPLTLAIIDALMVNVSGQMYAIPLDAVSETTKIEAHRLTDVKGRKAVTLRGEVLGVVEMAEMLGLPRTDPLPDVLSVVVIHDNDRRLGLVVDRLLERQEIVIKPLGAYLGDLKGISGATIMGDGSVILILDPHEIYLMATSKAVSVVPAGEGKPVATPAGRI</sequence>
<dbReference type="Pfam" id="PF01584">
    <property type="entry name" value="CheW"/>
    <property type="match status" value="1"/>
</dbReference>
<dbReference type="GO" id="GO:0005524">
    <property type="term" value="F:ATP binding"/>
    <property type="evidence" value="ECO:0007669"/>
    <property type="project" value="UniProtKB-KW"/>
</dbReference>
<dbReference type="SUPFAM" id="SSF50341">
    <property type="entry name" value="CheW-like"/>
    <property type="match status" value="1"/>
</dbReference>
<dbReference type="InterPro" id="IPR036061">
    <property type="entry name" value="CheW-like_dom_sf"/>
</dbReference>
<evidence type="ECO:0000313" key="18">
    <source>
        <dbReference type="Proteomes" id="UP000182680"/>
    </source>
</evidence>
<feature type="compositionally biased region" description="Low complexity" evidence="13">
    <location>
        <begin position="589"/>
        <end position="609"/>
    </location>
</feature>
<accession>A0AA94HT48</accession>
<dbReference type="CDD" id="cd00088">
    <property type="entry name" value="HPT"/>
    <property type="match status" value="2"/>
</dbReference>
<dbReference type="SUPFAM" id="SSF55874">
    <property type="entry name" value="ATPase domain of HSP90 chaperone/DNA topoisomerase II/histidine kinase"/>
    <property type="match status" value="1"/>
</dbReference>
<dbReference type="Gene3D" id="3.30.565.10">
    <property type="entry name" value="Histidine kinase-like ATPase, C-terminal domain"/>
    <property type="match status" value="1"/>
</dbReference>
<dbReference type="InterPro" id="IPR036641">
    <property type="entry name" value="HPT_dom_sf"/>
</dbReference>
<dbReference type="InterPro" id="IPR036097">
    <property type="entry name" value="HisK_dim/P_sf"/>
</dbReference>
<dbReference type="InterPro" id="IPR003594">
    <property type="entry name" value="HATPase_dom"/>
</dbReference>
<organism evidence="17 18">
    <name type="scientific">Desulfovibrio desulfuricans</name>
    <dbReference type="NCBI Taxonomy" id="876"/>
    <lineage>
        <taxon>Bacteria</taxon>
        <taxon>Pseudomonadati</taxon>
        <taxon>Thermodesulfobacteriota</taxon>
        <taxon>Desulfovibrionia</taxon>
        <taxon>Desulfovibrionales</taxon>
        <taxon>Desulfovibrionaceae</taxon>
        <taxon>Desulfovibrio</taxon>
    </lineage>
</organism>
<dbReference type="CDD" id="cd16916">
    <property type="entry name" value="HATPase_CheA-like"/>
    <property type="match status" value="1"/>
</dbReference>
<feature type="domain" description="Histidine kinase" evidence="14">
    <location>
        <begin position="619"/>
        <end position="874"/>
    </location>
</feature>
<reference evidence="18" key="1">
    <citation type="submission" date="2016-11" db="EMBL/GenBank/DDBJ databases">
        <authorList>
            <person name="Jaros S."/>
            <person name="Januszkiewicz K."/>
            <person name="Wedrychowicz H."/>
        </authorList>
    </citation>
    <scope>NUCLEOTIDE SEQUENCE [LARGE SCALE GENOMIC DNA]</scope>
    <source>
        <strain evidence="18">DSM 7057</strain>
    </source>
</reference>
<gene>
    <name evidence="17" type="ORF">SAMN02910291_01641</name>
</gene>
<dbReference type="InterPro" id="IPR002545">
    <property type="entry name" value="CheW-lke_dom"/>
</dbReference>
<evidence type="ECO:0000256" key="10">
    <source>
        <dbReference type="ARBA" id="ARBA00023012"/>
    </source>
</evidence>
<dbReference type="Pfam" id="PF01627">
    <property type="entry name" value="Hpt"/>
    <property type="match status" value="2"/>
</dbReference>
<dbReference type="FunFam" id="3.30.565.10:FF:000016">
    <property type="entry name" value="Chemotaxis protein CheA, putative"/>
    <property type="match status" value="1"/>
</dbReference>
<dbReference type="InterPro" id="IPR004105">
    <property type="entry name" value="CheA-like_dim"/>
</dbReference>
<feature type="region of interest" description="Disordered" evidence="13">
    <location>
        <begin position="499"/>
        <end position="618"/>
    </location>
</feature>
<feature type="domain" description="HPt" evidence="16">
    <location>
        <begin position="216"/>
        <end position="321"/>
    </location>
</feature>
<dbReference type="SMART" id="SM00387">
    <property type="entry name" value="HATPase_c"/>
    <property type="match status" value="1"/>
</dbReference>
<dbReference type="InterPro" id="IPR005467">
    <property type="entry name" value="His_kinase_dom"/>
</dbReference>
<feature type="compositionally biased region" description="Low complexity" evidence="13">
    <location>
        <begin position="530"/>
        <end position="568"/>
    </location>
</feature>
<comment type="caution">
    <text evidence="17">The sequence shown here is derived from an EMBL/GenBank/DDBJ whole genome shotgun (WGS) entry which is preliminary data.</text>
</comment>
<dbReference type="EC" id="2.7.13.3" evidence="2"/>
<evidence type="ECO:0000313" key="17">
    <source>
        <dbReference type="EMBL" id="SFW51476.1"/>
    </source>
</evidence>
<feature type="modified residue" description="Phosphohistidine" evidence="12">
    <location>
        <position position="264"/>
    </location>
</feature>
<dbReference type="Pfam" id="PF02518">
    <property type="entry name" value="HATPase_c"/>
    <property type="match status" value="1"/>
</dbReference>
<dbReference type="GO" id="GO:0006935">
    <property type="term" value="P:chemotaxis"/>
    <property type="evidence" value="ECO:0007669"/>
    <property type="project" value="UniProtKB-KW"/>
</dbReference>